<keyword evidence="2" id="KW-1185">Reference proteome</keyword>
<dbReference type="EMBL" id="SJZJ01000031">
    <property type="protein sequence ID" value="TCJ21667.1"/>
    <property type="molecule type" value="Genomic_DNA"/>
</dbReference>
<comment type="caution">
    <text evidence="1">The sequence shown here is derived from an EMBL/GenBank/DDBJ whole genome shotgun (WGS) entry which is preliminary data.</text>
</comment>
<dbReference type="Proteomes" id="UP000295453">
    <property type="component" value="Unassembled WGS sequence"/>
</dbReference>
<gene>
    <name evidence="1" type="ORF">EPD65_14665</name>
</gene>
<accession>A0A4R1BVZ3</accession>
<dbReference type="OrthoDB" id="4867770at2"/>
<dbReference type="AlphaFoldDB" id="A0A4R1BVZ3"/>
<evidence type="ECO:0000313" key="1">
    <source>
        <dbReference type="EMBL" id="TCJ21667.1"/>
    </source>
</evidence>
<organism evidence="1 2">
    <name type="scientific">Nocardioides jejuensis</name>
    <dbReference type="NCBI Taxonomy" id="2502782"/>
    <lineage>
        <taxon>Bacteria</taxon>
        <taxon>Bacillati</taxon>
        <taxon>Actinomycetota</taxon>
        <taxon>Actinomycetes</taxon>
        <taxon>Propionibacteriales</taxon>
        <taxon>Nocardioidaceae</taxon>
        <taxon>Nocardioides</taxon>
    </lineage>
</organism>
<reference evidence="1 2" key="1">
    <citation type="submission" date="2019-03" db="EMBL/GenBank/DDBJ databases">
        <authorList>
            <person name="Kim M.K.M."/>
        </authorList>
    </citation>
    <scope>NUCLEOTIDE SEQUENCE [LARGE SCALE GENOMIC DNA]</scope>
    <source>
        <strain evidence="1 2">18JY15-6</strain>
    </source>
</reference>
<proteinExistence type="predicted"/>
<sequence>MDECVHGMNPEWCGTCLKIDDSGTGQSGSYGWHGGETKQDVLNDLCDILGIKRLATSNGSSLPTEVFQEAASQVGVAGGAMPEVTERIIRKAGMPYSADYDSRATKSGGGSTVTLDGMQALRKALRALLGA</sequence>
<dbReference type="RefSeq" id="WP_131585443.1">
    <property type="nucleotide sequence ID" value="NZ_SJZJ01000031.1"/>
</dbReference>
<protein>
    <submittedName>
        <fullName evidence="1">Uncharacterized protein</fullName>
    </submittedName>
</protein>
<name>A0A4R1BVZ3_9ACTN</name>
<evidence type="ECO:0000313" key="2">
    <source>
        <dbReference type="Proteomes" id="UP000295453"/>
    </source>
</evidence>